<dbReference type="AlphaFoldDB" id="A0A2T6GT91"/>
<reference evidence="5" key="2">
    <citation type="journal article" date="2020" name="Microbiol. Resour. Announc.">
        <title>Complete genome sequences of four natural Pseudomonas isolates that catabolize a wide range of aromatic compounds relevant to lignin valorization.</title>
        <authorList>
            <person name="Hatmaker E.A."/>
            <person name="Presley G."/>
            <person name="Cannon O."/>
            <person name="Guss A.M."/>
            <person name="Elkins J.G."/>
        </authorList>
    </citation>
    <scope>NUCLEOTIDE SEQUENCE [LARGE SCALE GENOMIC DNA]</scope>
    <source>
        <strain evidence="5">H1F5C</strain>
    </source>
</reference>
<dbReference type="Gene3D" id="2.30.140.50">
    <property type="entry name" value="Protein of unknown function DUF2790"/>
    <property type="match status" value="1"/>
</dbReference>
<gene>
    <name evidence="2" type="ORF">C5U62_05205</name>
    <name evidence="3" type="ORF">GGI48_30000</name>
</gene>
<protein>
    <submittedName>
        <fullName evidence="2">DUF2790 domain-containing protein</fullName>
    </submittedName>
</protein>
<dbReference type="Pfam" id="PF10976">
    <property type="entry name" value="DUF2790"/>
    <property type="match status" value="1"/>
</dbReference>
<evidence type="ECO:0000256" key="1">
    <source>
        <dbReference type="SAM" id="SignalP"/>
    </source>
</evidence>
<organism evidence="2 4">
    <name type="scientific">Pseudomonas protegens</name>
    <dbReference type="NCBI Taxonomy" id="380021"/>
    <lineage>
        <taxon>Bacteria</taxon>
        <taxon>Pseudomonadati</taxon>
        <taxon>Pseudomonadota</taxon>
        <taxon>Gammaproteobacteria</taxon>
        <taxon>Pseudomonadales</taxon>
        <taxon>Pseudomonadaceae</taxon>
        <taxon>Pseudomonas</taxon>
    </lineage>
</organism>
<dbReference type="Proteomes" id="UP000244178">
    <property type="component" value="Unassembled WGS sequence"/>
</dbReference>
<accession>A0A2T6GT91</accession>
<sequence>MNTRKRFALAALALCGFTGLAQASDVNVEVVPYQYGMRLDVAKVISMTEPPTSRCEVVTANMRYINKAGELAEISYQKHAHACMYEN</sequence>
<dbReference type="InterPro" id="IPR021245">
    <property type="entry name" value="DUF2790"/>
</dbReference>
<evidence type="ECO:0000313" key="4">
    <source>
        <dbReference type="Proteomes" id="UP000244178"/>
    </source>
</evidence>
<feature type="chain" id="PRO_5036051067" evidence="1">
    <location>
        <begin position="24"/>
        <end position="87"/>
    </location>
</feature>
<dbReference type="EMBL" id="CP060201">
    <property type="protein sequence ID" value="QNH77425.1"/>
    <property type="molecule type" value="Genomic_DNA"/>
</dbReference>
<evidence type="ECO:0000313" key="3">
    <source>
        <dbReference type="EMBL" id="QNH77425.1"/>
    </source>
</evidence>
<dbReference type="Proteomes" id="UP000515277">
    <property type="component" value="Chromosome"/>
</dbReference>
<feature type="signal peptide" evidence="1">
    <location>
        <begin position="1"/>
        <end position="23"/>
    </location>
</feature>
<proteinExistence type="predicted"/>
<dbReference type="EMBL" id="PYJM01000001">
    <property type="protein sequence ID" value="PUA47373.1"/>
    <property type="molecule type" value="Genomic_DNA"/>
</dbReference>
<evidence type="ECO:0000313" key="2">
    <source>
        <dbReference type="EMBL" id="PUA47373.1"/>
    </source>
</evidence>
<dbReference type="RefSeq" id="WP_047304506.1">
    <property type="nucleotide sequence ID" value="NZ_CP060201.1"/>
</dbReference>
<keyword evidence="1" id="KW-0732">Signal</keyword>
<evidence type="ECO:0000313" key="5">
    <source>
        <dbReference type="Proteomes" id="UP000515277"/>
    </source>
</evidence>
<reference evidence="2 4" key="1">
    <citation type="submission" date="2018-03" db="EMBL/GenBank/DDBJ databases">
        <title>Draft genome sequence of the plant growth promoting rhizobacterium Pseudomonas protegens strain BNJ-SS-45 isolated from wheat (Triticum aestivum) rhizosphere.</title>
        <authorList>
            <person name="Bajpai A."/>
            <person name="Shende K."/>
            <person name="Meena N."/>
            <person name="Upadhyayula S.R."/>
            <person name="Suravajhala P."/>
            <person name="Medicherla K.M."/>
            <person name="Johri B.N."/>
        </authorList>
    </citation>
    <scope>NUCLEOTIDE SEQUENCE [LARGE SCALE GENOMIC DNA]</scope>
    <source>
        <strain evidence="2 4">BNJ-SS-45</strain>
    </source>
</reference>
<name>A0A2T6GT91_9PSED</name>
<reference evidence="3" key="3">
    <citation type="journal article" date="2020" name="Mol. Plant Microbe Interact.">
        <title>Complete genome sequences of four natural Pseudomonas isolates that catabolize a wide range of aromatic compounds relevant to lignin valorization.</title>
        <authorList>
            <person name="Hatmaker E.A."/>
            <person name="Presle G."/>
            <person name="Cannon O."/>
            <person name="Guss A.M."/>
            <person name="Elkins J.G."/>
        </authorList>
    </citation>
    <scope>NUCLEOTIDE SEQUENCE</scope>
    <source>
        <strain evidence="3">H1F5C</strain>
    </source>
</reference>